<evidence type="ECO:0000259" key="2">
    <source>
        <dbReference type="Pfam" id="PF13590"/>
    </source>
</evidence>
<keyword evidence="1" id="KW-0732">Signal</keyword>
<sequence>MKQLFFLLLLATITMSCSNQKFAVRANNDHLMVNNLNQTYQIVIGQSEAKLSEETERAIQDEVENQMEARGFVRTSKSPDIVVVCSVFETKLKIKDSRKVEEEKSEYATRRITLNGGTLMIQMIDENLNKSVWLGMASGFIKPNKLVEERELKAITRSIFDEYKLVAYGYMPKQEMTATR</sequence>
<proteinExistence type="predicted"/>
<gene>
    <name evidence="3" type="ORF">QM524_12730</name>
</gene>
<evidence type="ECO:0000313" key="3">
    <source>
        <dbReference type="EMBL" id="MDI9860078.1"/>
    </source>
</evidence>
<feature type="domain" description="DUF4136" evidence="2">
    <location>
        <begin position="38"/>
        <end position="163"/>
    </location>
</feature>
<accession>A0ABT6Y925</accession>
<name>A0ABT6Y925_9BACT</name>
<reference evidence="3 4" key="1">
    <citation type="submission" date="2023-05" db="EMBL/GenBank/DDBJ databases">
        <title>Novel species of genus Flectobacillus isolated from stream in China.</title>
        <authorList>
            <person name="Lu H."/>
        </authorList>
    </citation>
    <scope>NUCLEOTIDE SEQUENCE [LARGE SCALE GENOMIC DNA]</scope>
    <source>
        <strain evidence="3 4">KCTC 42575</strain>
    </source>
</reference>
<keyword evidence="4" id="KW-1185">Reference proteome</keyword>
<dbReference type="PROSITE" id="PS51257">
    <property type="entry name" value="PROKAR_LIPOPROTEIN"/>
    <property type="match status" value="1"/>
</dbReference>
<feature type="signal peptide" evidence="1">
    <location>
        <begin position="1"/>
        <end position="23"/>
    </location>
</feature>
<protein>
    <submittedName>
        <fullName evidence="3">DUF4136 domain-containing protein</fullName>
    </submittedName>
</protein>
<dbReference type="EMBL" id="JASHIF010000010">
    <property type="protein sequence ID" value="MDI9860078.1"/>
    <property type="molecule type" value="Genomic_DNA"/>
</dbReference>
<organism evidence="3 4">
    <name type="scientific">Flectobacillus roseus</name>
    <dbReference type="NCBI Taxonomy" id="502259"/>
    <lineage>
        <taxon>Bacteria</taxon>
        <taxon>Pseudomonadati</taxon>
        <taxon>Bacteroidota</taxon>
        <taxon>Cytophagia</taxon>
        <taxon>Cytophagales</taxon>
        <taxon>Flectobacillaceae</taxon>
        <taxon>Flectobacillus</taxon>
    </lineage>
</organism>
<comment type="caution">
    <text evidence="3">The sequence shown here is derived from an EMBL/GenBank/DDBJ whole genome shotgun (WGS) entry which is preliminary data.</text>
</comment>
<feature type="chain" id="PRO_5046981082" evidence="1">
    <location>
        <begin position="24"/>
        <end position="180"/>
    </location>
</feature>
<dbReference type="RefSeq" id="WP_095160927.1">
    <property type="nucleotide sequence ID" value="NZ_JASHIF010000010.1"/>
</dbReference>
<dbReference type="Proteomes" id="UP001236507">
    <property type="component" value="Unassembled WGS sequence"/>
</dbReference>
<evidence type="ECO:0000313" key="4">
    <source>
        <dbReference type="Proteomes" id="UP001236507"/>
    </source>
</evidence>
<evidence type="ECO:0000256" key="1">
    <source>
        <dbReference type="SAM" id="SignalP"/>
    </source>
</evidence>
<dbReference type="InterPro" id="IPR025411">
    <property type="entry name" value="DUF4136"/>
</dbReference>
<dbReference type="Gene3D" id="3.30.160.670">
    <property type="match status" value="1"/>
</dbReference>
<dbReference type="Pfam" id="PF13590">
    <property type="entry name" value="DUF4136"/>
    <property type="match status" value="1"/>
</dbReference>